<evidence type="ECO:0000313" key="6">
    <source>
        <dbReference type="EMBL" id="KAF3057501.1"/>
    </source>
</evidence>
<dbReference type="GO" id="GO:0005576">
    <property type="term" value="C:extracellular region"/>
    <property type="evidence" value="ECO:0007669"/>
    <property type="project" value="UniProtKB-SubCell"/>
</dbReference>
<evidence type="ECO:0000256" key="1">
    <source>
        <dbReference type="ARBA" id="ARBA00004613"/>
    </source>
</evidence>
<evidence type="ECO:0000259" key="5">
    <source>
        <dbReference type="PROSITE" id="PS50240"/>
    </source>
</evidence>
<keyword evidence="3" id="KW-1015">Disulfide bond</keyword>
<dbReference type="PROSITE" id="PS50240">
    <property type="entry name" value="TRYPSIN_DOM"/>
    <property type="match status" value="1"/>
</dbReference>
<keyword evidence="7" id="KW-1185">Reference proteome</keyword>
<keyword evidence="2" id="KW-0964">Secreted</keyword>
<dbReference type="Pfam" id="PF00089">
    <property type="entry name" value="Trypsin"/>
    <property type="match status" value="1"/>
</dbReference>
<dbReference type="AlphaFoldDB" id="A0A9P4X4Z1"/>
<dbReference type="GO" id="GO:0051604">
    <property type="term" value="P:protein maturation"/>
    <property type="evidence" value="ECO:0007669"/>
    <property type="project" value="UniProtKB-ARBA"/>
</dbReference>
<keyword evidence="4" id="KW-0378">Hydrolase</keyword>
<sequence>YPLHPSQRRRIIYSLTPQTPLQTTTLEKDPILTMAPVLAIASVLAALPALTMGAAITPRGSDIVGGTTAALGEFPYIVSLSTGGSHFCGGVLIDSRTVVTAGHCTIDQRASSVKVRAGTLTWASGGTQVGVSSLTLHPSYTVDSQGVPDNDVGVWHLATAIPTSSTIGYATLPASGSDPAAGTTLTVAGWGTTSENSNSLPSTLRKVSVPVVARATCDSDYDGEISNNMFCAAVAAGGKDSCSGDSGGPIVDPSGTLVGVVSWGQGCAERGFPGVYTRLGNYVSFINSNRG</sequence>
<evidence type="ECO:0000256" key="4">
    <source>
        <dbReference type="RuleBase" id="RU363034"/>
    </source>
</evidence>
<dbReference type="GO" id="GO:0004252">
    <property type="term" value="F:serine-type endopeptidase activity"/>
    <property type="evidence" value="ECO:0007669"/>
    <property type="project" value="InterPro"/>
</dbReference>
<dbReference type="InterPro" id="IPR001254">
    <property type="entry name" value="Trypsin_dom"/>
</dbReference>
<dbReference type="PROSITE" id="PS00134">
    <property type="entry name" value="TRYPSIN_HIS"/>
    <property type="match status" value="1"/>
</dbReference>
<dbReference type="EMBL" id="QLNT01000029">
    <property type="protein sequence ID" value="KAF3057501.1"/>
    <property type="molecule type" value="Genomic_DNA"/>
</dbReference>
<dbReference type="Gene3D" id="2.40.10.10">
    <property type="entry name" value="Trypsin-like serine proteases"/>
    <property type="match status" value="2"/>
</dbReference>
<dbReference type="SUPFAM" id="SSF50494">
    <property type="entry name" value="Trypsin-like serine proteases"/>
    <property type="match status" value="1"/>
</dbReference>
<dbReference type="FunFam" id="2.40.10.10:FF:000047">
    <property type="entry name" value="Trypsin eta"/>
    <property type="match status" value="1"/>
</dbReference>
<dbReference type="CDD" id="cd00190">
    <property type="entry name" value="Tryp_SPc"/>
    <property type="match status" value="1"/>
</dbReference>
<dbReference type="PROSITE" id="PS00135">
    <property type="entry name" value="TRYPSIN_SER"/>
    <property type="match status" value="1"/>
</dbReference>
<dbReference type="PANTHER" id="PTHR24252:SF7">
    <property type="entry name" value="HYALIN"/>
    <property type="match status" value="1"/>
</dbReference>
<dbReference type="InterPro" id="IPR033116">
    <property type="entry name" value="TRYPSIN_SER"/>
</dbReference>
<comment type="subcellular location">
    <subcellularLocation>
        <location evidence="1">Secreted</location>
    </subcellularLocation>
</comment>
<dbReference type="InterPro" id="IPR043504">
    <property type="entry name" value="Peptidase_S1_PA_chymotrypsin"/>
</dbReference>
<keyword evidence="4" id="KW-0720">Serine protease</keyword>
<dbReference type="Proteomes" id="UP000801864">
    <property type="component" value="Unassembled WGS sequence"/>
</dbReference>
<keyword evidence="4" id="KW-0645">Protease</keyword>
<dbReference type="PANTHER" id="PTHR24252">
    <property type="entry name" value="ACROSIN-RELATED"/>
    <property type="match status" value="1"/>
</dbReference>
<organism evidence="6 7">
    <name type="scientific">Trichoderma lentiforme</name>
    <dbReference type="NCBI Taxonomy" id="1567552"/>
    <lineage>
        <taxon>Eukaryota</taxon>
        <taxon>Fungi</taxon>
        <taxon>Dikarya</taxon>
        <taxon>Ascomycota</taxon>
        <taxon>Pezizomycotina</taxon>
        <taxon>Sordariomycetes</taxon>
        <taxon>Hypocreomycetidae</taxon>
        <taxon>Hypocreales</taxon>
        <taxon>Hypocreaceae</taxon>
        <taxon>Trichoderma</taxon>
    </lineage>
</organism>
<dbReference type="PRINTS" id="PR00722">
    <property type="entry name" value="CHYMOTRYPSIN"/>
</dbReference>
<dbReference type="InterPro" id="IPR018114">
    <property type="entry name" value="TRYPSIN_HIS"/>
</dbReference>
<feature type="non-terminal residue" evidence="6">
    <location>
        <position position="1"/>
    </location>
</feature>
<evidence type="ECO:0000313" key="7">
    <source>
        <dbReference type="Proteomes" id="UP000801864"/>
    </source>
</evidence>
<accession>A0A9P4X4Z1</accession>
<reference evidence="6 7" key="1">
    <citation type="submission" date="2018-06" db="EMBL/GenBank/DDBJ databases">
        <title>Genome analysis of cellulolytic fungus Trichoderma lentiforme CFAM-422.</title>
        <authorList>
            <person name="Steindorff A.S."/>
            <person name="Formighieri E.F."/>
            <person name="Midorikawa G.E.O."/>
            <person name="Tamietti M.S."/>
            <person name="Ramos E.Z."/>
            <person name="Silva A.S."/>
            <person name="Bon E.P.S."/>
            <person name="Mendes T.D."/>
            <person name="Damaso M.C.T."/>
            <person name="Favaro L.C.L."/>
        </authorList>
    </citation>
    <scope>NUCLEOTIDE SEQUENCE [LARGE SCALE GENOMIC DNA]</scope>
    <source>
        <strain evidence="6 7">CFAM-422</strain>
    </source>
</reference>
<proteinExistence type="predicted"/>
<evidence type="ECO:0000256" key="2">
    <source>
        <dbReference type="ARBA" id="ARBA00022525"/>
    </source>
</evidence>
<feature type="domain" description="Peptidase S1" evidence="5">
    <location>
        <begin position="63"/>
        <end position="291"/>
    </location>
</feature>
<gene>
    <name evidence="6" type="ORF">CFAM422_012351</name>
</gene>
<evidence type="ECO:0000256" key="3">
    <source>
        <dbReference type="ARBA" id="ARBA00023157"/>
    </source>
</evidence>
<dbReference type="InterPro" id="IPR001314">
    <property type="entry name" value="Peptidase_S1A"/>
</dbReference>
<dbReference type="GO" id="GO:0006508">
    <property type="term" value="P:proteolysis"/>
    <property type="evidence" value="ECO:0007669"/>
    <property type="project" value="UniProtKB-KW"/>
</dbReference>
<dbReference type="InterPro" id="IPR009003">
    <property type="entry name" value="Peptidase_S1_PA"/>
</dbReference>
<comment type="caution">
    <text evidence="6">The sequence shown here is derived from an EMBL/GenBank/DDBJ whole genome shotgun (WGS) entry which is preliminary data.</text>
</comment>
<protein>
    <recommendedName>
        <fullName evidence="5">Peptidase S1 domain-containing protein</fullName>
    </recommendedName>
</protein>
<name>A0A9P4X4Z1_9HYPO</name>
<dbReference type="SMART" id="SM00020">
    <property type="entry name" value="Tryp_SPc"/>
    <property type="match status" value="1"/>
</dbReference>